<keyword evidence="5" id="KW-1185">Reference proteome</keyword>
<dbReference type="PANTHER" id="PTHR30204">
    <property type="entry name" value="REDOX-CYCLING DRUG-SENSING TRANSCRIPTIONAL ACTIVATOR SOXR"/>
    <property type="match status" value="1"/>
</dbReference>
<dbReference type="GO" id="GO:0003700">
    <property type="term" value="F:DNA-binding transcription factor activity"/>
    <property type="evidence" value="ECO:0007669"/>
    <property type="project" value="InterPro"/>
</dbReference>
<comment type="caution">
    <text evidence="4">The sequence shown here is derived from an EMBL/GenBank/DDBJ whole genome shotgun (WGS) entry which is preliminary data.</text>
</comment>
<evidence type="ECO:0000259" key="3">
    <source>
        <dbReference type="PROSITE" id="PS50937"/>
    </source>
</evidence>
<dbReference type="Proteomes" id="UP000222106">
    <property type="component" value="Unassembled WGS sequence"/>
</dbReference>
<accession>A0A2A9EN32</accession>
<dbReference type="GO" id="GO:0003677">
    <property type="term" value="F:DNA binding"/>
    <property type="evidence" value="ECO:0007669"/>
    <property type="project" value="UniProtKB-KW"/>
</dbReference>
<dbReference type="Pfam" id="PF13411">
    <property type="entry name" value="MerR_1"/>
    <property type="match status" value="1"/>
</dbReference>
<dbReference type="SUPFAM" id="SSF46955">
    <property type="entry name" value="Putative DNA-binding domain"/>
    <property type="match status" value="1"/>
</dbReference>
<gene>
    <name evidence="4" type="ORF">ATJ97_3027</name>
</gene>
<feature type="domain" description="HTH merR-type" evidence="3">
    <location>
        <begin position="48"/>
        <end position="117"/>
    </location>
</feature>
<name>A0A2A9EN32_9MICO</name>
<sequence>MERSAGPSAPEDAADIGERERSGTRGGRPDGAGRAPKRSRAHAPGGAPLTVAAVAGRLGVAASTLRTWDRRYGLGPSAHEAGAHRRYSPDDVARLERMRQLTLQGVAPADAARAAAAYDPADPTAAPPPEESAGGRHRPEPHERVLVDPLSLAAAAVEPDPPRVQRMFDQEVGEKGIVRAWTTLAKPALSMLGQRDRSDRPGADPEAVLVGAVLAAVRDVVANEPSPDGSTGTALLCASEERRVRAHVIGGGLAERGVRARVLRAEQVRGGDQVLRAVEERHARVLAVLGSPDGAEELVRTVSERGDVDVFLLGSDAPELWLPNVHRVRTPMAAVEEIAAVMHG</sequence>
<dbReference type="InterPro" id="IPR000551">
    <property type="entry name" value="MerR-type_HTH_dom"/>
</dbReference>
<dbReference type="PANTHER" id="PTHR30204:SF97">
    <property type="entry name" value="MERR FAMILY REGULATORY PROTEIN"/>
    <property type="match status" value="1"/>
</dbReference>
<proteinExistence type="predicted"/>
<organism evidence="4 5">
    <name type="scientific">Georgenia soli</name>
    <dbReference type="NCBI Taxonomy" id="638953"/>
    <lineage>
        <taxon>Bacteria</taxon>
        <taxon>Bacillati</taxon>
        <taxon>Actinomycetota</taxon>
        <taxon>Actinomycetes</taxon>
        <taxon>Micrococcales</taxon>
        <taxon>Bogoriellaceae</taxon>
        <taxon>Georgenia</taxon>
    </lineage>
</organism>
<feature type="region of interest" description="Disordered" evidence="2">
    <location>
        <begin position="112"/>
        <end position="140"/>
    </location>
</feature>
<dbReference type="Gene3D" id="1.10.1660.10">
    <property type="match status" value="1"/>
</dbReference>
<dbReference type="InterPro" id="IPR047057">
    <property type="entry name" value="MerR_fam"/>
</dbReference>
<feature type="region of interest" description="Disordered" evidence="2">
    <location>
        <begin position="1"/>
        <end position="48"/>
    </location>
</feature>
<dbReference type="AlphaFoldDB" id="A0A2A9EN32"/>
<evidence type="ECO:0000256" key="1">
    <source>
        <dbReference type="ARBA" id="ARBA00023125"/>
    </source>
</evidence>
<keyword evidence="1" id="KW-0238">DNA-binding</keyword>
<dbReference type="InterPro" id="IPR009061">
    <property type="entry name" value="DNA-bd_dom_put_sf"/>
</dbReference>
<dbReference type="EMBL" id="PDJI01000004">
    <property type="protein sequence ID" value="PFG40497.1"/>
    <property type="molecule type" value="Genomic_DNA"/>
</dbReference>
<dbReference type="PROSITE" id="PS50937">
    <property type="entry name" value="HTH_MERR_2"/>
    <property type="match status" value="1"/>
</dbReference>
<evidence type="ECO:0000256" key="2">
    <source>
        <dbReference type="SAM" id="MobiDB-lite"/>
    </source>
</evidence>
<reference evidence="4 5" key="1">
    <citation type="submission" date="2017-10" db="EMBL/GenBank/DDBJ databases">
        <title>Sequencing the genomes of 1000 actinobacteria strains.</title>
        <authorList>
            <person name="Klenk H.-P."/>
        </authorList>
    </citation>
    <scope>NUCLEOTIDE SEQUENCE [LARGE SCALE GENOMIC DNA]</scope>
    <source>
        <strain evidence="4 5">DSM 21838</strain>
    </source>
</reference>
<feature type="compositionally biased region" description="Low complexity" evidence="2">
    <location>
        <begin position="112"/>
        <end position="124"/>
    </location>
</feature>
<evidence type="ECO:0000313" key="5">
    <source>
        <dbReference type="Proteomes" id="UP000222106"/>
    </source>
</evidence>
<evidence type="ECO:0000313" key="4">
    <source>
        <dbReference type="EMBL" id="PFG40497.1"/>
    </source>
</evidence>
<dbReference type="SMART" id="SM00422">
    <property type="entry name" value="HTH_MERR"/>
    <property type="match status" value="1"/>
</dbReference>
<protein>
    <submittedName>
        <fullName evidence="4">MerR-like DNA binding protein</fullName>
    </submittedName>
</protein>